<dbReference type="STRING" id="2903.R1EC40"/>
<dbReference type="RefSeq" id="XP_005772980.1">
    <property type="nucleotide sequence ID" value="XM_005772923.1"/>
</dbReference>
<dbReference type="EnsemblProtists" id="EOD20551">
    <property type="protein sequence ID" value="EOD20551"/>
    <property type="gene ID" value="EMIHUDRAFT_208470"/>
</dbReference>
<dbReference type="GO" id="GO:0004725">
    <property type="term" value="F:protein tyrosine phosphatase activity"/>
    <property type="evidence" value="ECO:0007669"/>
    <property type="project" value="UniProtKB-EC"/>
</dbReference>
<evidence type="ECO:0000313" key="8">
    <source>
        <dbReference type="Proteomes" id="UP000013827"/>
    </source>
</evidence>
<evidence type="ECO:0000256" key="2">
    <source>
        <dbReference type="ARBA" id="ARBA00013064"/>
    </source>
</evidence>
<dbReference type="PROSITE" id="PS00383">
    <property type="entry name" value="TYR_PHOSPHATASE_1"/>
    <property type="match status" value="1"/>
</dbReference>
<evidence type="ECO:0000256" key="5">
    <source>
        <dbReference type="SAM" id="Phobius"/>
    </source>
</evidence>
<dbReference type="GO" id="GO:0005737">
    <property type="term" value="C:cytoplasm"/>
    <property type="evidence" value="ECO:0007669"/>
    <property type="project" value="TreeGrafter"/>
</dbReference>
<evidence type="ECO:0000313" key="7">
    <source>
        <dbReference type="EnsemblProtists" id="EOD20551"/>
    </source>
</evidence>
<accession>A0A0D3JAL6</accession>
<protein>
    <recommendedName>
        <fullName evidence="2">protein-tyrosine-phosphatase</fullName>
        <ecNumber evidence="2">3.1.3.48</ecNumber>
    </recommendedName>
</protein>
<name>A0A0D3JAL6_EMIH1</name>
<dbReference type="InterPro" id="IPR011009">
    <property type="entry name" value="Kinase-like_dom_sf"/>
</dbReference>
<reference evidence="8" key="1">
    <citation type="journal article" date="2013" name="Nature">
        <title>Pan genome of the phytoplankton Emiliania underpins its global distribution.</title>
        <authorList>
            <person name="Read B.A."/>
            <person name="Kegel J."/>
            <person name="Klute M.J."/>
            <person name="Kuo A."/>
            <person name="Lefebvre S.C."/>
            <person name="Maumus F."/>
            <person name="Mayer C."/>
            <person name="Miller J."/>
            <person name="Monier A."/>
            <person name="Salamov A."/>
            <person name="Young J."/>
            <person name="Aguilar M."/>
            <person name="Claverie J.M."/>
            <person name="Frickenhaus S."/>
            <person name="Gonzalez K."/>
            <person name="Herman E.K."/>
            <person name="Lin Y.C."/>
            <person name="Napier J."/>
            <person name="Ogata H."/>
            <person name="Sarno A.F."/>
            <person name="Shmutz J."/>
            <person name="Schroeder D."/>
            <person name="de Vargas C."/>
            <person name="Verret F."/>
            <person name="von Dassow P."/>
            <person name="Valentin K."/>
            <person name="Van de Peer Y."/>
            <person name="Wheeler G."/>
            <person name="Dacks J.B."/>
            <person name="Delwiche C.F."/>
            <person name="Dyhrman S.T."/>
            <person name="Glockner G."/>
            <person name="John U."/>
            <person name="Richards T."/>
            <person name="Worden A.Z."/>
            <person name="Zhang X."/>
            <person name="Grigoriev I.V."/>
            <person name="Allen A.E."/>
            <person name="Bidle K."/>
            <person name="Borodovsky M."/>
            <person name="Bowler C."/>
            <person name="Brownlee C."/>
            <person name="Cock J.M."/>
            <person name="Elias M."/>
            <person name="Gladyshev V.N."/>
            <person name="Groth M."/>
            <person name="Guda C."/>
            <person name="Hadaegh A."/>
            <person name="Iglesias-Rodriguez M.D."/>
            <person name="Jenkins J."/>
            <person name="Jones B.M."/>
            <person name="Lawson T."/>
            <person name="Leese F."/>
            <person name="Lindquist E."/>
            <person name="Lobanov A."/>
            <person name="Lomsadze A."/>
            <person name="Malik S.B."/>
            <person name="Marsh M.E."/>
            <person name="Mackinder L."/>
            <person name="Mock T."/>
            <person name="Mueller-Roeber B."/>
            <person name="Pagarete A."/>
            <person name="Parker M."/>
            <person name="Probert I."/>
            <person name="Quesneville H."/>
            <person name="Raines C."/>
            <person name="Rensing S.A."/>
            <person name="Riano-Pachon D.M."/>
            <person name="Richier S."/>
            <person name="Rokitta S."/>
            <person name="Shiraiwa Y."/>
            <person name="Soanes D.M."/>
            <person name="van der Giezen M."/>
            <person name="Wahlund T.M."/>
            <person name="Williams B."/>
            <person name="Wilson W."/>
            <person name="Wolfe G."/>
            <person name="Wurch L.L."/>
        </authorList>
    </citation>
    <scope>NUCLEOTIDE SEQUENCE</scope>
</reference>
<feature type="transmembrane region" description="Helical" evidence="5">
    <location>
        <begin position="330"/>
        <end position="355"/>
    </location>
</feature>
<dbReference type="PROSITE" id="PS50056">
    <property type="entry name" value="TYR_PHOSPHATASE_2"/>
    <property type="match status" value="1"/>
</dbReference>
<comment type="similarity">
    <text evidence="1">Belongs to the protein-tyrosine phosphatase family. Non-receptor class dual specificity subfamily.</text>
</comment>
<evidence type="ECO:0000256" key="3">
    <source>
        <dbReference type="ARBA" id="ARBA00022801"/>
    </source>
</evidence>
<dbReference type="HOGENOM" id="CLU_714617_0_0_1"/>
<dbReference type="InterPro" id="IPR020422">
    <property type="entry name" value="TYR_PHOSPHATASE_DUAL_dom"/>
</dbReference>
<keyword evidence="5" id="KW-0472">Membrane</keyword>
<dbReference type="EC" id="3.1.3.48" evidence="2"/>
<dbReference type="InterPro" id="IPR000340">
    <property type="entry name" value="Dual-sp_phosphatase_cat-dom"/>
</dbReference>
<dbReference type="Gene3D" id="3.90.190.10">
    <property type="entry name" value="Protein tyrosine phosphatase superfamily"/>
    <property type="match status" value="1"/>
</dbReference>
<keyword evidence="4" id="KW-0904">Protein phosphatase</keyword>
<dbReference type="InterPro" id="IPR029021">
    <property type="entry name" value="Prot-tyrosine_phosphatase-like"/>
</dbReference>
<dbReference type="SMART" id="SM00195">
    <property type="entry name" value="DSPc"/>
    <property type="match status" value="1"/>
</dbReference>
<keyword evidence="8" id="KW-1185">Reference proteome</keyword>
<dbReference type="PANTHER" id="PTHR10159:SF519">
    <property type="entry name" value="DUAL SPECIFICITY PROTEIN PHOSPHATASE MPK3"/>
    <property type="match status" value="1"/>
</dbReference>
<dbReference type="CDD" id="cd14498">
    <property type="entry name" value="DSP"/>
    <property type="match status" value="1"/>
</dbReference>
<organism evidence="7 8">
    <name type="scientific">Emiliania huxleyi (strain CCMP1516)</name>
    <dbReference type="NCBI Taxonomy" id="280463"/>
    <lineage>
        <taxon>Eukaryota</taxon>
        <taxon>Haptista</taxon>
        <taxon>Haptophyta</taxon>
        <taxon>Prymnesiophyceae</taxon>
        <taxon>Isochrysidales</taxon>
        <taxon>Noelaerhabdaceae</taxon>
        <taxon>Emiliania</taxon>
    </lineage>
</organism>
<dbReference type="PaxDb" id="2903-EOD20551"/>
<feature type="domain" description="Tyrosine specific protein phosphatases" evidence="6">
    <location>
        <begin position="103"/>
        <end position="171"/>
    </location>
</feature>
<keyword evidence="5" id="KW-0812">Transmembrane</keyword>
<keyword evidence="3" id="KW-0378">Hydrolase</keyword>
<dbReference type="SUPFAM" id="SSF56112">
    <property type="entry name" value="Protein kinase-like (PK-like)"/>
    <property type="match status" value="1"/>
</dbReference>
<dbReference type="SUPFAM" id="SSF52799">
    <property type="entry name" value="(Phosphotyrosine protein) phosphatases II"/>
    <property type="match status" value="1"/>
</dbReference>
<dbReference type="AlphaFoldDB" id="A0A0D3JAL6"/>
<reference evidence="7" key="2">
    <citation type="submission" date="2024-10" db="UniProtKB">
        <authorList>
            <consortium name="EnsemblProtists"/>
        </authorList>
    </citation>
    <scope>IDENTIFICATION</scope>
</reference>
<dbReference type="InterPro" id="IPR000387">
    <property type="entry name" value="Tyr_Pase_dom"/>
</dbReference>
<keyword evidence="5" id="KW-1133">Transmembrane helix</keyword>
<sequence length="387" mass="41990">MAALVSDPAVDELEAALERIVTPPRHRIEDDEPAAFAEHVLCGAAQHAFAVDRLVERGVTAVVNCAPAGAHDCRAMYAARGIAYLALDGCEDIAGYDLWQHLDAVLAFVEAETSGARRSGRVLVHCFAGSNRSASFAIAALLVTTREPLEPLVARCFALRPFILKNKTFRRRAERRERRRSAFATCYACCVQGSAAPLAAKVVVRGRWVWIGGRSVPGDVAVESLRREARALRRVGEHAHVVELRGLRSEPEREVLLMSLAPGGDLAKVALDCPSGMPADTVRHLLRGLLAALARPAADEGRAGQAVSVGRSGLILRVPARLTWPAKPCALPWALSWVLSWVLPWALLWALPWALPRSAVGRRWQIGGARAMDVVAELCCLLARCRL</sequence>
<dbReference type="GeneID" id="17266098"/>
<dbReference type="GO" id="GO:0043409">
    <property type="term" value="P:negative regulation of MAPK cascade"/>
    <property type="evidence" value="ECO:0007669"/>
    <property type="project" value="TreeGrafter"/>
</dbReference>
<dbReference type="KEGG" id="ehx:EMIHUDRAFT_208470"/>
<evidence type="ECO:0000259" key="6">
    <source>
        <dbReference type="PROSITE" id="PS50056"/>
    </source>
</evidence>
<dbReference type="Pfam" id="PF00782">
    <property type="entry name" value="DSPc"/>
    <property type="match status" value="1"/>
</dbReference>
<evidence type="ECO:0000256" key="4">
    <source>
        <dbReference type="ARBA" id="ARBA00022912"/>
    </source>
</evidence>
<dbReference type="PANTHER" id="PTHR10159">
    <property type="entry name" value="DUAL SPECIFICITY PROTEIN PHOSPHATASE"/>
    <property type="match status" value="1"/>
</dbReference>
<proteinExistence type="inferred from homology"/>
<dbReference type="Proteomes" id="UP000013827">
    <property type="component" value="Unassembled WGS sequence"/>
</dbReference>
<dbReference type="InterPro" id="IPR016130">
    <property type="entry name" value="Tyr_Pase_AS"/>
</dbReference>
<dbReference type="Gene3D" id="1.10.510.10">
    <property type="entry name" value="Transferase(Phosphotransferase) domain 1"/>
    <property type="match status" value="1"/>
</dbReference>
<evidence type="ECO:0000256" key="1">
    <source>
        <dbReference type="ARBA" id="ARBA00008601"/>
    </source>
</evidence>